<dbReference type="InterPro" id="IPR041522">
    <property type="entry name" value="CdaR_GGDEF"/>
</dbReference>
<dbReference type="AlphaFoldDB" id="A0A511DGE3"/>
<evidence type="ECO:0000313" key="4">
    <source>
        <dbReference type="Proteomes" id="UP000321685"/>
    </source>
</evidence>
<accession>A0A511DGE3</accession>
<dbReference type="InterPro" id="IPR025736">
    <property type="entry name" value="PucR_C-HTH_dom"/>
</dbReference>
<dbReference type="Gene3D" id="3.30.450.40">
    <property type="match status" value="1"/>
</dbReference>
<dbReference type="PANTHER" id="PTHR33744:SF1">
    <property type="entry name" value="DNA-BINDING TRANSCRIPTIONAL ACTIVATOR ADER"/>
    <property type="match status" value="1"/>
</dbReference>
<keyword evidence="4" id="KW-1185">Reference proteome</keyword>
<dbReference type="Proteomes" id="UP000321685">
    <property type="component" value="Unassembled WGS sequence"/>
</dbReference>
<feature type="domain" description="GAF" evidence="2">
    <location>
        <begin position="77"/>
        <end position="228"/>
    </location>
</feature>
<evidence type="ECO:0000313" key="3">
    <source>
        <dbReference type="EMBL" id="GEL23851.1"/>
    </source>
</evidence>
<name>A0A511DGE3_9PSEU</name>
<dbReference type="InterPro" id="IPR042070">
    <property type="entry name" value="PucR_C-HTH_sf"/>
</dbReference>
<evidence type="ECO:0000259" key="2">
    <source>
        <dbReference type="SMART" id="SM00065"/>
    </source>
</evidence>
<dbReference type="Gene3D" id="1.10.10.2840">
    <property type="entry name" value="PucR C-terminal helix-turn-helix domain"/>
    <property type="match status" value="1"/>
</dbReference>
<protein>
    <recommendedName>
        <fullName evidence="2">GAF domain-containing protein</fullName>
    </recommendedName>
</protein>
<dbReference type="Pfam" id="PF17853">
    <property type="entry name" value="GGDEF_2"/>
    <property type="match status" value="1"/>
</dbReference>
<dbReference type="PANTHER" id="PTHR33744">
    <property type="entry name" value="CARBOHYDRATE DIACID REGULATOR"/>
    <property type="match status" value="1"/>
</dbReference>
<proteinExistence type="inferred from homology"/>
<dbReference type="InterPro" id="IPR029016">
    <property type="entry name" value="GAF-like_dom_sf"/>
</dbReference>
<dbReference type="SUPFAM" id="SSF55781">
    <property type="entry name" value="GAF domain-like"/>
    <property type="match status" value="1"/>
</dbReference>
<dbReference type="InterPro" id="IPR051448">
    <property type="entry name" value="CdaR-like_regulators"/>
</dbReference>
<dbReference type="Pfam" id="PF13185">
    <property type="entry name" value="GAF_2"/>
    <property type="match status" value="1"/>
</dbReference>
<dbReference type="RefSeq" id="WP_147107741.1">
    <property type="nucleotide sequence ID" value="NZ_BJVJ01000025.1"/>
</dbReference>
<comment type="caution">
    <text evidence="3">The sequence shown here is derived from an EMBL/GenBank/DDBJ whole genome shotgun (WGS) entry which is preliminary data.</text>
</comment>
<reference evidence="3 4" key="1">
    <citation type="submission" date="2019-07" db="EMBL/GenBank/DDBJ databases">
        <title>Whole genome shotgun sequence of Pseudonocardia sulfidoxydans NBRC 16205.</title>
        <authorList>
            <person name="Hosoyama A."/>
            <person name="Uohara A."/>
            <person name="Ohji S."/>
            <person name="Ichikawa N."/>
        </authorList>
    </citation>
    <scope>NUCLEOTIDE SEQUENCE [LARGE SCALE GENOMIC DNA]</scope>
    <source>
        <strain evidence="3 4">NBRC 16205</strain>
    </source>
</reference>
<dbReference type="SMART" id="SM00065">
    <property type="entry name" value="GAF"/>
    <property type="match status" value="1"/>
</dbReference>
<comment type="similarity">
    <text evidence="1">Belongs to the CdaR family.</text>
</comment>
<gene>
    <name evidence="3" type="ORF">PSU4_28050</name>
</gene>
<dbReference type="OrthoDB" id="8026818at2"/>
<dbReference type="InterPro" id="IPR003018">
    <property type="entry name" value="GAF"/>
</dbReference>
<dbReference type="EMBL" id="BJVJ01000025">
    <property type="protein sequence ID" value="GEL23851.1"/>
    <property type="molecule type" value="Genomic_DNA"/>
</dbReference>
<organism evidence="3 4">
    <name type="scientific">Pseudonocardia sulfidoxydans NBRC 16205</name>
    <dbReference type="NCBI Taxonomy" id="1223511"/>
    <lineage>
        <taxon>Bacteria</taxon>
        <taxon>Bacillati</taxon>
        <taxon>Actinomycetota</taxon>
        <taxon>Actinomycetes</taxon>
        <taxon>Pseudonocardiales</taxon>
        <taxon>Pseudonocardiaceae</taxon>
        <taxon>Pseudonocardia</taxon>
    </lineage>
</organism>
<sequence length="607" mass="63184">MGATTGQATGPLATVLRMLADEAPASELAAVLDLAGPHRSPAADAARVRELLDRTARREHEGQALYETAEDLTSLRPGDEVLAAIVDRARTLLACDSSYIALVDPETGDAFMRVTAGTRTEALQRVRQAPGFGVGGYVIQTGRPLATSDYLHDPRIHHDPDVASAVAADDVVSIAGVPMAAGGTVIGALFAADRHRRTFDQDEIALLASLAAHAAIVIENARLFERVQADSADLRAANARLREHRETLERAGRAHEQLMPMALRQAGLDEFATTVAALLDAHVTLVAGDGAVLAEASGSSSGAPGCEVAVRAGPETFGVLRVHRDTPLDEGDARIVERAAQTAALLLLTRRRTEAVAREQLAALVTDLVAGADPGVLERRAARLGVLAPDLLHCVVVAVCDAVPRRALLAAAADLAEPDDGIAGEHAGLAVLVVPGADPGAAARRVAAALTTATGAPVTTGADGPRTGAECLHDVHDLHPGAARGARLLATLGRTGQGAAVDELGVLGSLLADVAPDRVATLLDRCVGPLVDYDREHGTPLVATMRAYFAHDRNPPATARDLGVHVNTVYQRIARIDTVLGDDDWRSAAGGLQTQVVLGFLDLLGPR</sequence>
<evidence type="ECO:0000256" key="1">
    <source>
        <dbReference type="ARBA" id="ARBA00006754"/>
    </source>
</evidence>
<dbReference type="Pfam" id="PF13556">
    <property type="entry name" value="HTH_30"/>
    <property type="match status" value="1"/>
</dbReference>